<organism evidence="1 2">
    <name type="scientific">Nezara viridula</name>
    <name type="common">Southern green stink bug</name>
    <name type="synonym">Cimex viridulus</name>
    <dbReference type="NCBI Taxonomy" id="85310"/>
    <lineage>
        <taxon>Eukaryota</taxon>
        <taxon>Metazoa</taxon>
        <taxon>Ecdysozoa</taxon>
        <taxon>Arthropoda</taxon>
        <taxon>Hexapoda</taxon>
        <taxon>Insecta</taxon>
        <taxon>Pterygota</taxon>
        <taxon>Neoptera</taxon>
        <taxon>Paraneoptera</taxon>
        <taxon>Hemiptera</taxon>
        <taxon>Heteroptera</taxon>
        <taxon>Panheteroptera</taxon>
        <taxon>Pentatomomorpha</taxon>
        <taxon>Pentatomoidea</taxon>
        <taxon>Pentatomidae</taxon>
        <taxon>Pentatominae</taxon>
        <taxon>Nezara</taxon>
    </lineage>
</organism>
<dbReference type="AlphaFoldDB" id="A0A9P0HRZ7"/>
<accession>A0A9P0HRZ7</accession>
<name>A0A9P0HRZ7_NEZVI</name>
<evidence type="ECO:0000313" key="2">
    <source>
        <dbReference type="Proteomes" id="UP001152798"/>
    </source>
</evidence>
<evidence type="ECO:0000313" key="1">
    <source>
        <dbReference type="EMBL" id="CAH1407176.1"/>
    </source>
</evidence>
<gene>
    <name evidence="1" type="ORF">NEZAVI_LOCUS14958</name>
</gene>
<protein>
    <submittedName>
        <fullName evidence="1">Uncharacterized protein</fullName>
    </submittedName>
</protein>
<dbReference type="Proteomes" id="UP001152798">
    <property type="component" value="Chromosome 7"/>
</dbReference>
<keyword evidence="2" id="KW-1185">Reference proteome</keyword>
<proteinExistence type="predicted"/>
<dbReference type="OrthoDB" id="10544683at2759"/>
<dbReference type="EMBL" id="OV725083">
    <property type="protein sequence ID" value="CAH1407176.1"/>
    <property type="molecule type" value="Genomic_DNA"/>
</dbReference>
<sequence>MDRLRARQRVIILTMIGCYLRGGTRHTPESQFPLLPVFKQVYSGLFPHYPQFPAMSSSCISCPFISSRHHLVKPWGR</sequence>
<reference evidence="1" key="1">
    <citation type="submission" date="2022-01" db="EMBL/GenBank/DDBJ databases">
        <authorList>
            <person name="King R."/>
        </authorList>
    </citation>
    <scope>NUCLEOTIDE SEQUENCE</scope>
</reference>